<evidence type="ECO:0000256" key="11">
    <source>
        <dbReference type="SAM" id="Phobius"/>
    </source>
</evidence>
<evidence type="ECO:0000313" key="13">
    <source>
        <dbReference type="EMBL" id="KAK4751586.1"/>
    </source>
</evidence>
<evidence type="ECO:0000256" key="10">
    <source>
        <dbReference type="SAM" id="MobiDB-lite"/>
    </source>
</evidence>
<protein>
    <recommendedName>
        <fullName evidence="12">Wax synthase domain-containing protein</fullName>
    </recommendedName>
</protein>
<evidence type="ECO:0000256" key="5">
    <source>
        <dbReference type="ARBA" id="ARBA00022692"/>
    </source>
</evidence>
<comment type="subcellular location">
    <subcellularLocation>
        <location evidence="1">Membrane</location>
        <topology evidence="1">Multi-pass membrane protein</topology>
    </subcellularLocation>
</comment>
<dbReference type="InterPro" id="IPR044851">
    <property type="entry name" value="Wax_synthase"/>
</dbReference>
<dbReference type="Pfam" id="PF13813">
    <property type="entry name" value="MBOAT_2"/>
    <property type="match status" value="1"/>
</dbReference>
<comment type="pathway">
    <text evidence="2">Secondary metabolite biosynthesis.</text>
</comment>
<dbReference type="GO" id="GO:0006629">
    <property type="term" value="P:lipid metabolic process"/>
    <property type="evidence" value="ECO:0007669"/>
    <property type="project" value="UniProtKB-KW"/>
</dbReference>
<dbReference type="PANTHER" id="PTHR31595:SF57">
    <property type="entry name" value="OS04G0481900 PROTEIN"/>
    <property type="match status" value="1"/>
</dbReference>
<sequence length="334" mass="37702">MLLLLRHGGPPSVEAEGSVPPPCHRTLRRPPSLYLHRHTRRSHRLLPRMALQLQAPPPRLRLRPSPSTQEVGPSVRDPRLPPPQCQVGIQPPRSSGRQSPKLPFNWAAKILLLAVLVTANGTHCYKDANPKLLLAIYSCMLYLLIDVVLGFFINAVRLLTGVDLELPSNEPYLSTSLQDFWGRRWNLVVTDTLHQSVYVPLRRAAEPFLGRRWANFPAILATFLVSGLMHELLYYYVIRAYPTWEVTWFFVFHGICVAAEVRIKAAAAARGSRWRIHPAVSGPVAVTFVVVTGSWWFFPPLVRSGVDVRVIEECNAPVKLLWKALEYIGARLNI</sequence>
<dbReference type="EMBL" id="JAXIOK010000017">
    <property type="protein sequence ID" value="KAK4751586.1"/>
    <property type="molecule type" value="Genomic_DNA"/>
</dbReference>
<evidence type="ECO:0000259" key="12">
    <source>
        <dbReference type="Pfam" id="PF13813"/>
    </source>
</evidence>
<dbReference type="AlphaFoldDB" id="A0AAN7JQM3"/>
<feature type="transmembrane region" description="Helical" evidence="11">
    <location>
        <begin position="279"/>
        <end position="298"/>
    </location>
</feature>
<keyword evidence="7" id="KW-0443">Lipid metabolism</keyword>
<organism evidence="13 14">
    <name type="scientific">Trapa incisa</name>
    <dbReference type="NCBI Taxonomy" id="236973"/>
    <lineage>
        <taxon>Eukaryota</taxon>
        <taxon>Viridiplantae</taxon>
        <taxon>Streptophyta</taxon>
        <taxon>Embryophyta</taxon>
        <taxon>Tracheophyta</taxon>
        <taxon>Spermatophyta</taxon>
        <taxon>Magnoliopsida</taxon>
        <taxon>eudicotyledons</taxon>
        <taxon>Gunneridae</taxon>
        <taxon>Pentapetalae</taxon>
        <taxon>rosids</taxon>
        <taxon>malvids</taxon>
        <taxon>Myrtales</taxon>
        <taxon>Lythraceae</taxon>
        <taxon>Trapa</taxon>
    </lineage>
</organism>
<keyword evidence="4" id="KW-0808">Transferase</keyword>
<reference evidence="13 14" key="1">
    <citation type="journal article" date="2023" name="Hortic Res">
        <title>Pangenome of water caltrop reveals structural variations and asymmetric subgenome divergence after allopolyploidization.</title>
        <authorList>
            <person name="Zhang X."/>
            <person name="Chen Y."/>
            <person name="Wang L."/>
            <person name="Yuan Y."/>
            <person name="Fang M."/>
            <person name="Shi L."/>
            <person name="Lu R."/>
            <person name="Comes H.P."/>
            <person name="Ma Y."/>
            <person name="Chen Y."/>
            <person name="Huang G."/>
            <person name="Zhou Y."/>
            <person name="Zheng Z."/>
            <person name="Qiu Y."/>
        </authorList>
    </citation>
    <scope>NUCLEOTIDE SEQUENCE [LARGE SCALE GENOMIC DNA]</scope>
    <source>
        <tissue evidence="13">Roots</tissue>
    </source>
</reference>
<gene>
    <name evidence="13" type="ORF">SAY87_005068</name>
</gene>
<keyword evidence="5 11" id="KW-0812">Transmembrane</keyword>
<feature type="transmembrane region" description="Helical" evidence="11">
    <location>
        <begin position="213"/>
        <end position="236"/>
    </location>
</feature>
<feature type="transmembrane region" description="Helical" evidence="11">
    <location>
        <begin position="132"/>
        <end position="153"/>
    </location>
</feature>
<feature type="transmembrane region" description="Helical" evidence="11">
    <location>
        <begin position="102"/>
        <end position="120"/>
    </location>
</feature>
<keyword evidence="6 11" id="KW-1133">Transmembrane helix</keyword>
<proteinExistence type="inferred from homology"/>
<feature type="domain" description="Wax synthase" evidence="12">
    <location>
        <begin position="169"/>
        <end position="251"/>
    </location>
</feature>
<evidence type="ECO:0000256" key="4">
    <source>
        <dbReference type="ARBA" id="ARBA00022679"/>
    </source>
</evidence>
<name>A0AAN7JQM3_9MYRT</name>
<accession>A0AAN7JQM3</accession>
<evidence type="ECO:0000256" key="6">
    <source>
        <dbReference type="ARBA" id="ARBA00022989"/>
    </source>
</evidence>
<keyword evidence="9" id="KW-0012">Acyltransferase</keyword>
<evidence type="ECO:0000256" key="9">
    <source>
        <dbReference type="ARBA" id="ARBA00023315"/>
    </source>
</evidence>
<comment type="similarity">
    <text evidence="3">Belongs to the wax synthase family.</text>
</comment>
<feature type="region of interest" description="Disordered" evidence="10">
    <location>
        <begin position="56"/>
        <end position="99"/>
    </location>
</feature>
<dbReference type="PANTHER" id="PTHR31595">
    <property type="entry name" value="LONG-CHAIN-ALCOHOL O-FATTY-ACYLTRANSFERASE 3-RELATED"/>
    <property type="match status" value="1"/>
</dbReference>
<evidence type="ECO:0000256" key="7">
    <source>
        <dbReference type="ARBA" id="ARBA00023098"/>
    </source>
</evidence>
<keyword evidence="14" id="KW-1185">Reference proteome</keyword>
<dbReference type="GO" id="GO:0008374">
    <property type="term" value="F:O-acyltransferase activity"/>
    <property type="evidence" value="ECO:0007669"/>
    <property type="project" value="InterPro"/>
</dbReference>
<keyword evidence="8 11" id="KW-0472">Membrane</keyword>
<dbReference type="GO" id="GO:0016020">
    <property type="term" value="C:membrane"/>
    <property type="evidence" value="ECO:0007669"/>
    <property type="project" value="UniProtKB-SubCell"/>
</dbReference>
<dbReference type="Proteomes" id="UP001345219">
    <property type="component" value="Chromosome 4"/>
</dbReference>
<evidence type="ECO:0000256" key="2">
    <source>
        <dbReference type="ARBA" id="ARBA00005179"/>
    </source>
</evidence>
<evidence type="ECO:0000256" key="1">
    <source>
        <dbReference type="ARBA" id="ARBA00004141"/>
    </source>
</evidence>
<dbReference type="InterPro" id="IPR032805">
    <property type="entry name" value="Wax_synthase_dom"/>
</dbReference>
<evidence type="ECO:0000256" key="8">
    <source>
        <dbReference type="ARBA" id="ARBA00023136"/>
    </source>
</evidence>
<evidence type="ECO:0000256" key="3">
    <source>
        <dbReference type="ARBA" id="ARBA00007282"/>
    </source>
</evidence>
<feature type="region of interest" description="Disordered" evidence="10">
    <location>
        <begin position="1"/>
        <end position="29"/>
    </location>
</feature>
<evidence type="ECO:0000313" key="14">
    <source>
        <dbReference type="Proteomes" id="UP001345219"/>
    </source>
</evidence>
<comment type="caution">
    <text evidence="13">The sequence shown here is derived from an EMBL/GenBank/DDBJ whole genome shotgun (WGS) entry which is preliminary data.</text>
</comment>